<dbReference type="AlphaFoldDB" id="A0A978U8Z5"/>
<proteinExistence type="predicted"/>
<accession>A0A978U8Z5</accession>
<feature type="chain" id="PRO_5036765211" description="Reticulon-like protein" evidence="2">
    <location>
        <begin position="23"/>
        <end position="152"/>
    </location>
</feature>
<dbReference type="EMBL" id="JAEACU010000252">
    <property type="protein sequence ID" value="KAH7510953.1"/>
    <property type="molecule type" value="Genomic_DNA"/>
</dbReference>
<dbReference type="InterPro" id="IPR006927">
    <property type="entry name" value="DUF639"/>
</dbReference>
<keyword evidence="1" id="KW-0812">Transmembrane</keyword>
<evidence type="ECO:0000313" key="3">
    <source>
        <dbReference type="EMBL" id="KAH7510953.1"/>
    </source>
</evidence>
<dbReference type="OrthoDB" id="742491at2759"/>
<dbReference type="PANTHER" id="PTHR31860:SF4">
    <property type="entry name" value="OS02G0637800 PROTEIN"/>
    <property type="match status" value="1"/>
</dbReference>
<dbReference type="PANTHER" id="PTHR31860">
    <property type="entry name" value="HEAT-INDUCIBLE TRANSCRIPTION REPRESSOR (DUF639)-RELATED"/>
    <property type="match status" value="1"/>
</dbReference>
<keyword evidence="1" id="KW-1133">Transmembrane helix</keyword>
<organism evidence="3 4">
    <name type="scientific">Ziziphus jujuba var. spinosa</name>
    <dbReference type="NCBI Taxonomy" id="714518"/>
    <lineage>
        <taxon>Eukaryota</taxon>
        <taxon>Viridiplantae</taxon>
        <taxon>Streptophyta</taxon>
        <taxon>Embryophyta</taxon>
        <taxon>Tracheophyta</taxon>
        <taxon>Spermatophyta</taxon>
        <taxon>Magnoliopsida</taxon>
        <taxon>eudicotyledons</taxon>
        <taxon>Gunneridae</taxon>
        <taxon>Pentapetalae</taxon>
        <taxon>rosids</taxon>
        <taxon>fabids</taxon>
        <taxon>Rosales</taxon>
        <taxon>Rhamnaceae</taxon>
        <taxon>Paliureae</taxon>
        <taxon>Ziziphus</taxon>
    </lineage>
</organism>
<dbReference type="Pfam" id="PF04842">
    <property type="entry name" value="DUF639"/>
    <property type="match status" value="1"/>
</dbReference>
<evidence type="ECO:0000313" key="4">
    <source>
        <dbReference type="Proteomes" id="UP000813462"/>
    </source>
</evidence>
<comment type="caution">
    <text evidence="3">The sequence shown here is derived from an EMBL/GenBank/DDBJ whole genome shotgun (WGS) entry which is preliminary data.</text>
</comment>
<sequence>MFPSIFVFVALLMLWRRHFNKGKPLEPFRITPPATRNPVEQLLTLQEAISHVEALIQAGNIILLKIRALLFAVLPQATDRIVILLVAMAAVFAFVPPTYIFLLVFAEAFTREMPYRKETSDRWARRVREWWIRIPAAPVQLIKPVEDKKKKS</sequence>
<keyword evidence="1" id="KW-0472">Membrane</keyword>
<feature type="transmembrane region" description="Helical" evidence="1">
    <location>
        <begin position="81"/>
        <end position="106"/>
    </location>
</feature>
<dbReference type="Proteomes" id="UP000813462">
    <property type="component" value="Unassembled WGS sequence"/>
</dbReference>
<evidence type="ECO:0000256" key="2">
    <source>
        <dbReference type="SAM" id="SignalP"/>
    </source>
</evidence>
<evidence type="ECO:0000256" key="1">
    <source>
        <dbReference type="SAM" id="Phobius"/>
    </source>
</evidence>
<protein>
    <recommendedName>
        <fullName evidence="5">Reticulon-like protein</fullName>
    </recommendedName>
</protein>
<reference evidence="3" key="1">
    <citation type="journal article" date="2021" name="Front. Plant Sci.">
        <title>Chromosome-Scale Genome Assembly for Chinese Sour Jujube and Insights Into Its Genome Evolution and Domestication Signature.</title>
        <authorList>
            <person name="Shen L.-Y."/>
            <person name="Luo H."/>
            <person name="Wang X.-L."/>
            <person name="Wang X.-M."/>
            <person name="Qiu X.-J."/>
            <person name="Liu H."/>
            <person name="Zhou S.-S."/>
            <person name="Jia K.-H."/>
            <person name="Nie S."/>
            <person name="Bao Y.-T."/>
            <person name="Zhang R.-G."/>
            <person name="Yun Q.-Z."/>
            <person name="Chai Y.-H."/>
            <person name="Lu J.-Y."/>
            <person name="Li Y."/>
            <person name="Zhao S.-W."/>
            <person name="Mao J.-F."/>
            <person name="Jia S.-G."/>
            <person name="Mao Y.-M."/>
        </authorList>
    </citation>
    <scope>NUCLEOTIDE SEQUENCE</scope>
    <source>
        <strain evidence="3">AT0</strain>
        <tissue evidence="3">Leaf</tissue>
    </source>
</reference>
<name>A0A978U8Z5_ZIZJJ</name>
<gene>
    <name evidence="3" type="ORF">FEM48_ZijujUnG0063300</name>
</gene>
<feature type="signal peptide" evidence="2">
    <location>
        <begin position="1"/>
        <end position="22"/>
    </location>
</feature>
<keyword evidence="2" id="KW-0732">Signal</keyword>
<evidence type="ECO:0008006" key="5">
    <source>
        <dbReference type="Google" id="ProtNLM"/>
    </source>
</evidence>